<comment type="similarity">
    <text evidence="4">Belongs to the FPP/GGPP synthase family.</text>
</comment>
<dbReference type="CDD" id="cd00685">
    <property type="entry name" value="Trans_IPPS_HT"/>
    <property type="match status" value="1"/>
</dbReference>
<feature type="region of interest" description="Disordered" evidence="5">
    <location>
        <begin position="59"/>
        <end position="84"/>
    </location>
</feature>
<keyword evidence="1 4" id="KW-0808">Transferase</keyword>
<dbReference type="Proteomes" id="UP000223968">
    <property type="component" value="Unassembled WGS sequence"/>
</dbReference>
<name>A0A2B7WH30_9EURO</name>
<evidence type="ECO:0008006" key="8">
    <source>
        <dbReference type="Google" id="ProtNLM"/>
    </source>
</evidence>
<evidence type="ECO:0000313" key="7">
    <source>
        <dbReference type="Proteomes" id="UP000223968"/>
    </source>
</evidence>
<dbReference type="GO" id="GO:0046872">
    <property type="term" value="F:metal ion binding"/>
    <property type="evidence" value="ECO:0007669"/>
    <property type="project" value="UniProtKB-KW"/>
</dbReference>
<proteinExistence type="inferred from homology"/>
<dbReference type="PROSITE" id="PS00723">
    <property type="entry name" value="POLYPRENYL_SYNTHASE_1"/>
    <property type="match status" value="1"/>
</dbReference>
<dbReference type="Gene3D" id="1.10.600.10">
    <property type="entry name" value="Farnesyl Diphosphate Synthase"/>
    <property type="match status" value="1"/>
</dbReference>
<dbReference type="InterPro" id="IPR033749">
    <property type="entry name" value="Polyprenyl_synt_CS"/>
</dbReference>
<dbReference type="InterPro" id="IPR000092">
    <property type="entry name" value="Polyprenyl_synt"/>
</dbReference>
<dbReference type="SFLD" id="SFLDS00005">
    <property type="entry name" value="Isoprenoid_Synthase_Type_I"/>
    <property type="match status" value="1"/>
</dbReference>
<keyword evidence="2" id="KW-0479">Metal-binding</keyword>
<dbReference type="EMBL" id="PDNB01000305">
    <property type="protein sequence ID" value="PGG95908.1"/>
    <property type="molecule type" value="Genomic_DNA"/>
</dbReference>
<dbReference type="AlphaFoldDB" id="A0A2B7WH30"/>
<dbReference type="STRING" id="1447875.A0A2B7WH30"/>
<dbReference type="GO" id="GO:0008299">
    <property type="term" value="P:isoprenoid biosynthetic process"/>
    <property type="evidence" value="ECO:0007669"/>
    <property type="project" value="InterPro"/>
</dbReference>
<organism evidence="6 7">
    <name type="scientific">Helicocarpus griseus UAMH5409</name>
    <dbReference type="NCBI Taxonomy" id="1447875"/>
    <lineage>
        <taxon>Eukaryota</taxon>
        <taxon>Fungi</taxon>
        <taxon>Dikarya</taxon>
        <taxon>Ascomycota</taxon>
        <taxon>Pezizomycotina</taxon>
        <taxon>Eurotiomycetes</taxon>
        <taxon>Eurotiomycetidae</taxon>
        <taxon>Onygenales</taxon>
        <taxon>Ajellomycetaceae</taxon>
        <taxon>Helicocarpus</taxon>
    </lineage>
</organism>
<evidence type="ECO:0000256" key="1">
    <source>
        <dbReference type="ARBA" id="ARBA00022679"/>
    </source>
</evidence>
<evidence type="ECO:0000256" key="5">
    <source>
        <dbReference type="SAM" id="MobiDB-lite"/>
    </source>
</evidence>
<keyword evidence="7" id="KW-1185">Reference proteome</keyword>
<dbReference type="PANTHER" id="PTHR12001">
    <property type="entry name" value="GERANYLGERANYL PYROPHOSPHATE SYNTHASE"/>
    <property type="match status" value="1"/>
</dbReference>
<gene>
    <name evidence="6" type="ORF">AJ79_09818</name>
</gene>
<keyword evidence="3" id="KW-0460">Magnesium</keyword>
<dbReference type="InterPro" id="IPR008949">
    <property type="entry name" value="Isoprenoid_synthase_dom_sf"/>
</dbReference>
<sequence>MLVQTQSPAPAIGILTPVVTEIPTTRSKNGLSSRKNDGLTYLPVKVDVPAPDDKERSAILESDSSGDEAADSRAHTESTGLSTSCWQPDDKLTRSNDVASKYAKHDSIESKMSLVWSEEKENSVRRPYDYIVSLGGKAFRRQFLFALNVWLQADAESCEIIDHVVSMLHNSSLLIDDIQDESKQRRGSLSTHEVFGIAQTINAANYMYFQAQQALQGLENWPEAFSIFNEELLNLHRGQGMELYWRDTLQPPSEADYLQMVSNKTGGLFRLILRLLQSVGKSKASEYNIWLLVEVLGLMFQILDDYKNLKDVQMSEQKGYCEDLTEGKFSFPVSHAMWTDSPSKGEILRILKCKTTDNMVKSYVVQCLEESGSFEYTRVALEGLYERARMLLAEIPQSNPAVEALIDKLIVSARSII</sequence>
<dbReference type="GO" id="GO:0043386">
    <property type="term" value="P:mycotoxin biosynthetic process"/>
    <property type="evidence" value="ECO:0007669"/>
    <property type="project" value="UniProtKB-ARBA"/>
</dbReference>
<accession>A0A2B7WH30</accession>
<comment type="caution">
    <text evidence="6">The sequence shown here is derived from an EMBL/GenBank/DDBJ whole genome shotgun (WGS) entry which is preliminary data.</text>
</comment>
<dbReference type="Pfam" id="PF00348">
    <property type="entry name" value="polyprenyl_synt"/>
    <property type="match status" value="1"/>
</dbReference>
<dbReference type="PROSITE" id="PS00444">
    <property type="entry name" value="POLYPRENYL_SYNTHASE_2"/>
    <property type="match status" value="1"/>
</dbReference>
<dbReference type="SUPFAM" id="SSF48576">
    <property type="entry name" value="Terpenoid synthases"/>
    <property type="match status" value="1"/>
</dbReference>
<dbReference type="PANTHER" id="PTHR12001:SF44">
    <property type="entry name" value="GERANYLGERANYL PYROPHOSPHATE SYNTHASE"/>
    <property type="match status" value="1"/>
</dbReference>
<protein>
    <recommendedName>
        <fullName evidence="8">Geranylgeranyl pyrophosphate synthase</fullName>
    </recommendedName>
</protein>
<dbReference type="OrthoDB" id="6921389at2759"/>
<dbReference type="GO" id="GO:0004659">
    <property type="term" value="F:prenyltransferase activity"/>
    <property type="evidence" value="ECO:0007669"/>
    <property type="project" value="InterPro"/>
</dbReference>
<dbReference type="GO" id="GO:0046165">
    <property type="term" value="P:alcohol biosynthetic process"/>
    <property type="evidence" value="ECO:0007669"/>
    <property type="project" value="UniProtKB-ARBA"/>
</dbReference>
<evidence type="ECO:0000313" key="6">
    <source>
        <dbReference type="EMBL" id="PGG95908.1"/>
    </source>
</evidence>
<evidence type="ECO:0000256" key="2">
    <source>
        <dbReference type="ARBA" id="ARBA00022723"/>
    </source>
</evidence>
<evidence type="ECO:0000256" key="3">
    <source>
        <dbReference type="ARBA" id="ARBA00022842"/>
    </source>
</evidence>
<evidence type="ECO:0000256" key="4">
    <source>
        <dbReference type="RuleBase" id="RU004466"/>
    </source>
</evidence>
<reference evidence="6 7" key="1">
    <citation type="submission" date="2017-10" db="EMBL/GenBank/DDBJ databases">
        <title>Comparative genomics in systemic dimorphic fungi from Ajellomycetaceae.</title>
        <authorList>
            <person name="Munoz J.F."/>
            <person name="Mcewen J.G."/>
            <person name="Clay O.K."/>
            <person name="Cuomo C.A."/>
        </authorList>
    </citation>
    <scope>NUCLEOTIDE SEQUENCE [LARGE SCALE GENOMIC DNA]</scope>
    <source>
        <strain evidence="6 7">UAMH5409</strain>
    </source>
</reference>